<dbReference type="KEGG" id="cle:Clole_1188"/>
<accession>F2JGG2</accession>
<evidence type="ECO:0008006" key="4">
    <source>
        <dbReference type="Google" id="ProtNLM"/>
    </source>
</evidence>
<protein>
    <recommendedName>
        <fullName evidence="4">UviB-like protein</fullName>
    </recommendedName>
</protein>
<dbReference type="InterPro" id="IPR024405">
    <property type="entry name" value="Phage_BhlA/UviB"/>
</dbReference>
<sequence>MDIMAILTTVFSEYGLIATLFTGMLVWVLKTNNDREQRYITTIDNLTTNVSNKINVIEDDISEIKELMK</sequence>
<organism evidence="2 3">
    <name type="scientific">Cellulosilyticum lentocellum (strain ATCC 49066 / DSM 5427 / NCIMB 11756 / RHM5)</name>
    <name type="common">Clostridium lentocellum</name>
    <dbReference type="NCBI Taxonomy" id="642492"/>
    <lineage>
        <taxon>Bacteria</taxon>
        <taxon>Bacillati</taxon>
        <taxon>Bacillota</taxon>
        <taxon>Clostridia</taxon>
        <taxon>Lachnospirales</taxon>
        <taxon>Cellulosilyticaceae</taxon>
        <taxon>Cellulosilyticum</taxon>
    </lineage>
</organism>
<reference evidence="2 3" key="1">
    <citation type="journal article" date="2011" name="J. Bacteriol.">
        <title>Complete genome sequence of the cellulose-degrading bacterium Cellulosilyticum lentocellum.</title>
        <authorList>
            <consortium name="US DOE Joint Genome Institute"/>
            <person name="Miller D.A."/>
            <person name="Suen G."/>
            <person name="Bruce D."/>
            <person name="Copeland A."/>
            <person name="Cheng J.F."/>
            <person name="Detter C."/>
            <person name="Goodwin L.A."/>
            <person name="Han C.S."/>
            <person name="Hauser L.J."/>
            <person name="Land M.L."/>
            <person name="Lapidus A."/>
            <person name="Lucas S."/>
            <person name="Meincke L."/>
            <person name="Pitluck S."/>
            <person name="Tapia R."/>
            <person name="Teshima H."/>
            <person name="Woyke T."/>
            <person name="Fox B.G."/>
            <person name="Angert E.R."/>
            <person name="Currie C.R."/>
        </authorList>
    </citation>
    <scope>NUCLEOTIDE SEQUENCE [LARGE SCALE GENOMIC DNA]</scope>
    <source>
        <strain evidence="3">ATCC 49066 / DSM 5427 / NCIMB 11756 / RHM5</strain>
    </source>
</reference>
<dbReference type="Proteomes" id="UP000008467">
    <property type="component" value="Chromosome"/>
</dbReference>
<dbReference type="STRING" id="642492.Clole_1188"/>
<dbReference type="EMBL" id="CP002582">
    <property type="protein sequence ID" value="ADZ82917.1"/>
    <property type="molecule type" value="Genomic_DNA"/>
</dbReference>
<evidence type="ECO:0000313" key="2">
    <source>
        <dbReference type="EMBL" id="ADZ82917.1"/>
    </source>
</evidence>
<feature type="transmembrane region" description="Helical" evidence="1">
    <location>
        <begin position="6"/>
        <end position="29"/>
    </location>
</feature>
<dbReference type="Pfam" id="PF10960">
    <property type="entry name" value="Holin_BhlA"/>
    <property type="match status" value="1"/>
</dbReference>
<dbReference type="RefSeq" id="WP_013656216.1">
    <property type="nucleotide sequence ID" value="NC_015275.1"/>
</dbReference>
<keyword evidence="1" id="KW-0472">Membrane</keyword>
<dbReference type="HOGENOM" id="CLU_188958_2_0_9"/>
<dbReference type="AlphaFoldDB" id="F2JGG2"/>
<keyword evidence="1" id="KW-1133">Transmembrane helix</keyword>
<evidence type="ECO:0000313" key="3">
    <source>
        <dbReference type="Proteomes" id="UP000008467"/>
    </source>
</evidence>
<keyword evidence="1" id="KW-0812">Transmembrane</keyword>
<gene>
    <name evidence="2" type="ordered locus">Clole_1188</name>
</gene>
<keyword evidence="3" id="KW-1185">Reference proteome</keyword>
<name>F2JGG2_CELLD</name>
<proteinExistence type="predicted"/>
<evidence type="ECO:0000256" key="1">
    <source>
        <dbReference type="SAM" id="Phobius"/>
    </source>
</evidence>